<keyword evidence="1" id="KW-0732">Signal</keyword>
<name>A0A9W6U732_9STRA</name>
<evidence type="ECO:0000313" key="3">
    <source>
        <dbReference type="Proteomes" id="UP001165083"/>
    </source>
</evidence>
<evidence type="ECO:0000256" key="1">
    <source>
        <dbReference type="SAM" id="SignalP"/>
    </source>
</evidence>
<dbReference type="EMBL" id="BSXW01000655">
    <property type="protein sequence ID" value="GMF27278.1"/>
    <property type="molecule type" value="Genomic_DNA"/>
</dbReference>
<keyword evidence="3" id="KW-1185">Reference proteome</keyword>
<proteinExistence type="predicted"/>
<feature type="signal peptide" evidence="1">
    <location>
        <begin position="1"/>
        <end position="20"/>
    </location>
</feature>
<feature type="chain" id="PRO_5040807172" evidence="1">
    <location>
        <begin position="21"/>
        <end position="203"/>
    </location>
</feature>
<reference evidence="2" key="1">
    <citation type="submission" date="2023-04" db="EMBL/GenBank/DDBJ databases">
        <title>Phytophthora lilii NBRC 32176.</title>
        <authorList>
            <person name="Ichikawa N."/>
            <person name="Sato H."/>
            <person name="Tonouchi N."/>
        </authorList>
    </citation>
    <scope>NUCLEOTIDE SEQUENCE</scope>
    <source>
        <strain evidence="2">NBRC 32176</strain>
    </source>
</reference>
<gene>
    <name evidence="2" type="ORF">Plil01_001140500</name>
</gene>
<protein>
    <submittedName>
        <fullName evidence="2">Unnamed protein product</fullName>
    </submittedName>
</protein>
<evidence type="ECO:0000313" key="2">
    <source>
        <dbReference type="EMBL" id="GMF27278.1"/>
    </source>
</evidence>
<sequence>MVLLVKQFMFSLLLLSRAVASKLLQAAGSRSEHRRRLSCCKKKKSGRVISNGGCGSRCSTASIATAAAANGKGAGIGTKAAGSISNDGCSIVGSAINLGSVDVSLPQQQRPEPLHGDKASVDARGFCRCTWTFQMGTCRPRVGHATVIGNGKTTLLRTKARAAIGDDAAIQRLHRAACGLCESTLSGLKKLLKRPWFISWSRT</sequence>
<organism evidence="2 3">
    <name type="scientific">Phytophthora lilii</name>
    <dbReference type="NCBI Taxonomy" id="2077276"/>
    <lineage>
        <taxon>Eukaryota</taxon>
        <taxon>Sar</taxon>
        <taxon>Stramenopiles</taxon>
        <taxon>Oomycota</taxon>
        <taxon>Peronosporomycetes</taxon>
        <taxon>Peronosporales</taxon>
        <taxon>Peronosporaceae</taxon>
        <taxon>Phytophthora</taxon>
    </lineage>
</organism>
<comment type="caution">
    <text evidence="2">The sequence shown here is derived from an EMBL/GenBank/DDBJ whole genome shotgun (WGS) entry which is preliminary data.</text>
</comment>
<dbReference type="AlphaFoldDB" id="A0A9W6U732"/>
<accession>A0A9W6U732</accession>
<dbReference type="Proteomes" id="UP001165083">
    <property type="component" value="Unassembled WGS sequence"/>
</dbReference>